<reference evidence="1" key="2">
    <citation type="submission" date="2023-05" db="EMBL/GenBank/DDBJ databases">
        <authorList>
            <consortium name="Lawrence Berkeley National Laboratory"/>
            <person name="Steindorff A."/>
            <person name="Hensen N."/>
            <person name="Bonometti L."/>
            <person name="Westerberg I."/>
            <person name="Brannstrom I.O."/>
            <person name="Guillou S."/>
            <person name="Cros-Aarteil S."/>
            <person name="Calhoun S."/>
            <person name="Haridas S."/>
            <person name="Kuo A."/>
            <person name="Mondo S."/>
            <person name="Pangilinan J."/>
            <person name="Riley R."/>
            <person name="Labutti K."/>
            <person name="Andreopoulos B."/>
            <person name="Lipzen A."/>
            <person name="Chen C."/>
            <person name="Yanf M."/>
            <person name="Daum C."/>
            <person name="Ng V."/>
            <person name="Clum A."/>
            <person name="Ohm R."/>
            <person name="Martin F."/>
            <person name="Silar P."/>
            <person name="Natvig D."/>
            <person name="Lalanne C."/>
            <person name="Gautier V."/>
            <person name="Ament-Velasquez S.L."/>
            <person name="Kruys A."/>
            <person name="Hutchinson M.I."/>
            <person name="Powell A.J."/>
            <person name="Barry K."/>
            <person name="Miller A.N."/>
            <person name="Grigoriev I.V."/>
            <person name="Debuchy R."/>
            <person name="Gladieux P."/>
            <person name="Thoren M.H."/>
            <person name="Johannesson H."/>
        </authorList>
    </citation>
    <scope>NUCLEOTIDE SEQUENCE</scope>
    <source>
        <strain evidence="1">PSN243</strain>
    </source>
</reference>
<dbReference type="EMBL" id="MU865927">
    <property type="protein sequence ID" value="KAK4451650.1"/>
    <property type="molecule type" value="Genomic_DNA"/>
</dbReference>
<keyword evidence="2" id="KW-1185">Reference proteome</keyword>
<evidence type="ECO:0000313" key="1">
    <source>
        <dbReference type="EMBL" id="KAK4451650.1"/>
    </source>
</evidence>
<proteinExistence type="predicted"/>
<protein>
    <submittedName>
        <fullName evidence="1">Uncharacterized protein</fullName>
    </submittedName>
</protein>
<dbReference type="Proteomes" id="UP001321760">
    <property type="component" value="Unassembled WGS sequence"/>
</dbReference>
<name>A0AAV9GV92_9PEZI</name>
<reference evidence="1" key="1">
    <citation type="journal article" date="2023" name="Mol. Phylogenet. Evol.">
        <title>Genome-scale phylogeny and comparative genomics of the fungal order Sordariales.</title>
        <authorList>
            <person name="Hensen N."/>
            <person name="Bonometti L."/>
            <person name="Westerberg I."/>
            <person name="Brannstrom I.O."/>
            <person name="Guillou S."/>
            <person name="Cros-Aarteil S."/>
            <person name="Calhoun S."/>
            <person name="Haridas S."/>
            <person name="Kuo A."/>
            <person name="Mondo S."/>
            <person name="Pangilinan J."/>
            <person name="Riley R."/>
            <person name="LaButti K."/>
            <person name="Andreopoulos B."/>
            <person name="Lipzen A."/>
            <person name="Chen C."/>
            <person name="Yan M."/>
            <person name="Daum C."/>
            <person name="Ng V."/>
            <person name="Clum A."/>
            <person name="Steindorff A."/>
            <person name="Ohm R.A."/>
            <person name="Martin F."/>
            <person name="Silar P."/>
            <person name="Natvig D.O."/>
            <person name="Lalanne C."/>
            <person name="Gautier V."/>
            <person name="Ament-Velasquez S.L."/>
            <person name="Kruys A."/>
            <person name="Hutchinson M.I."/>
            <person name="Powell A.J."/>
            <person name="Barry K."/>
            <person name="Miller A.N."/>
            <person name="Grigoriev I.V."/>
            <person name="Debuchy R."/>
            <person name="Gladieux P."/>
            <person name="Hiltunen Thoren M."/>
            <person name="Johannesson H."/>
        </authorList>
    </citation>
    <scope>NUCLEOTIDE SEQUENCE</scope>
    <source>
        <strain evidence="1">PSN243</strain>
    </source>
</reference>
<dbReference type="AlphaFoldDB" id="A0AAV9GV92"/>
<comment type="caution">
    <text evidence="1">The sequence shown here is derived from an EMBL/GenBank/DDBJ whole genome shotgun (WGS) entry which is preliminary data.</text>
</comment>
<evidence type="ECO:0000313" key="2">
    <source>
        <dbReference type="Proteomes" id="UP001321760"/>
    </source>
</evidence>
<organism evidence="1 2">
    <name type="scientific">Podospora aff. communis PSN243</name>
    <dbReference type="NCBI Taxonomy" id="3040156"/>
    <lineage>
        <taxon>Eukaryota</taxon>
        <taxon>Fungi</taxon>
        <taxon>Dikarya</taxon>
        <taxon>Ascomycota</taxon>
        <taxon>Pezizomycotina</taxon>
        <taxon>Sordariomycetes</taxon>
        <taxon>Sordariomycetidae</taxon>
        <taxon>Sordariales</taxon>
        <taxon>Podosporaceae</taxon>
        <taxon>Podospora</taxon>
    </lineage>
</organism>
<gene>
    <name evidence="1" type="ORF">QBC34DRAFT_50290</name>
</gene>
<sequence>MVKFVSSVEMRCIDPCTCVFLFRLLVVDLGGRPPGWQATLGEAKRSSKQLQRASRVTSLHRNHTKMHVGQTRAQTGKELWPTSETLETGGFLIRSAIPLSYILGPGDSAWQREDTHPISSPGNKCMWRLLLPRRTSKQNLPKQPSKVPFKRQISSSCSDIRTQPLLFVPSASPSSLGHGLAFSVTSHRNHCKLAAAVMAPRCSH</sequence>
<accession>A0AAV9GV92</accession>